<protein>
    <submittedName>
        <fullName evidence="2">Uncharacterized protein</fullName>
    </submittedName>
</protein>
<name>A0AAV8T6K4_9ROSI</name>
<dbReference type="Proteomes" id="UP001159364">
    <property type="component" value="Linkage Group LG06"/>
</dbReference>
<gene>
    <name evidence="2" type="ORF">K2173_006591</name>
</gene>
<evidence type="ECO:0000313" key="3">
    <source>
        <dbReference type="Proteomes" id="UP001159364"/>
    </source>
</evidence>
<dbReference type="AlphaFoldDB" id="A0AAV8T6K4"/>
<feature type="region of interest" description="Disordered" evidence="1">
    <location>
        <begin position="1"/>
        <end position="21"/>
    </location>
</feature>
<proteinExistence type="predicted"/>
<sequence length="266" mass="29434">MSPEHQSHTTDPDRFTDHATTEKENLSPILEETLISAGQSLPFQQPASAASQEAPYVFDTRLIWFMKTALEGCHDLPRKRRQTPSALGVFLQPLITGLCADICNLYEKGSISSKPYLTLEPVATERMDERSPAQSSEAMQEPAIISSLDTAFEASLGHRNAASPATANVDFPEPTNAACSTRVTGTILEPLIAESPGVEPESNIEIERLRHDEAYLGNDILPELFPFAERLMRSPVRRNEFTPDLANNIGLERETWAESYGKITHL</sequence>
<evidence type="ECO:0000256" key="1">
    <source>
        <dbReference type="SAM" id="MobiDB-lite"/>
    </source>
</evidence>
<evidence type="ECO:0000313" key="2">
    <source>
        <dbReference type="EMBL" id="KAJ8761989.1"/>
    </source>
</evidence>
<reference evidence="2 3" key="1">
    <citation type="submission" date="2021-09" db="EMBL/GenBank/DDBJ databases">
        <title>Genomic insights and catalytic innovation underlie evolution of tropane alkaloids biosynthesis.</title>
        <authorList>
            <person name="Wang Y.-J."/>
            <person name="Tian T."/>
            <person name="Huang J.-P."/>
            <person name="Huang S.-X."/>
        </authorList>
    </citation>
    <scope>NUCLEOTIDE SEQUENCE [LARGE SCALE GENOMIC DNA]</scope>
    <source>
        <strain evidence="2">KIB-2018</strain>
        <tissue evidence="2">Leaf</tissue>
    </source>
</reference>
<keyword evidence="3" id="KW-1185">Reference proteome</keyword>
<comment type="caution">
    <text evidence="2">The sequence shown here is derived from an EMBL/GenBank/DDBJ whole genome shotgun (WGS) entry which is preliminary data.</text>
</comment>
<accession>A0AAV8T6K4</accession>
<dbReference type="EMBL" id="JAIWQS010000006">
    <property type="protein sequence ID" value="KAJ8761989.1"/>
    <property type="molecule type" value="Genomic_DNA"/>
</dbReference>
<organism evidence="2 3">
    <name type="scientific">Erythroxylum novogranatense</name>
    <dbReference type="NCBI Taxonomy" id="1862640"/>
    <lineage>
        <taxon>Eukaryota</taxon>
        <taxon>Viridiplantae</taxon>
        <taxon>Streptophyta</taxon>
        <taxon>Embryophyta</taxon>
        <taxon>Tracheophyta</taxon>
        <taxon>Spermatophyta</taxon>
        <taxon>Magnoliopsida</taxon>
        <taxon>eudicotyledons</taxon>
        <taxon>Gunneridae</taxon>
        <taxon>Pentapetalae</taxon>
        <taxon>rosids</taxon>
        <taxon>fabids</taxon>
        <taxon>Malpighiales</taxon>
        <taxon>Erythroxylaceae</taxon>
        <taxon>Erythroxylum</taxon>
    </lineage>
</organism>